<evidence type="ECO:0000256" key="1">
    <source>
        <dbReference type="ARBA" id="ARBA00004651"/>
    </source>
</evidence>
<keyword evidence="4 10" id="KW-0812">Transmembrane</keyword>
<keyword evidence="8 10" id="KW-1133">Transmembrane helix</keyword>
<dbReference type="PROSITE" id="PS00211">
    <property type="entry name" value="ABC_TRANSPORTER_1"/>
    <property type="match status" value="1"/>
</dbReference>
<feature type="transmembrane region" description="Helical" evidence="10">
    <location>
        <begin position="809"/>
        <end position="827"/>
    </location>
</feature>
<evidence type="ECO:0000256" key="4">
    <source>
        <dbReference type="ARBA" id="ARBA00022692"/>
    </source>
</evidence>
<dbReference type="SMART" id="SM00382">
    <property type="entry name" value="AAA"/>
    <property type="match status" value="2"/>
</dbReference>
<dbReference type="InterPro" id="IPR050107">
    <property type="entry name" value="ABC_carbohydrate_import_ATPase"/>
</dbReference>
<dbReference type="AlphaFoldDB" id="A0A7W4VY09"/>
<evidence type="ECO:0000259" key="11">
    <source>
        <dbReference type="PROSITE" id="PS50893"/>
    </source>
</evidence>
<feature type="transmembrane region" description="Helical" evidence="10">
    <location>
        <begin position="608"/>
        <end position="628"/>
    </location>
</feature>
<dbReference type="InterPro" id="IPR003439">
    <property type="entry name" value="ABC_transporter-like_ATP-bd"/>
</dbReference>
<feature type="domain" description="ABC transporter" evidence="11">
    <location>
        <begin position="11"/>
        <end position="244"/>
    </location>
</feature>
<organism evidence="12 13">
    <name type="scientific">Nocardioides soli</name>
    <dbReference type="NCBI Taxonomy" id="1036020"/>
    <lineage>
        <taxon>Bacteria</taxon>
        <taxon>Bacillati</taxon>
        <taxon>Actinomycetota</taxon>
        <taxon>Actinomycetes</taxon>
        <taxon>Propionibacteriales</taxon>
        <taxon>Nocardioidaceae</taxon>
        <taxon>Nocardioides</taxon>
    </lineage>
</organism>
<dbReference type="InterPro" id="IPR003593">
    <property type="entry name" value="AAA+_ATPase"/>
</dbReference>
<feature type="transmembrane region" description="Helical" evidence="10">
    <location>
        <begin position="730"/>
        <end position="750"/>
    </location>
</feature>
<dbReference type="GO" id="GO:0016887">
    <property type="term" value="F:ATP hydrolysis activity"/>
    <property type="evidence" value="ECO:0007669"/>
    <property type="project" value="InterPro"/>
</dbReference>
<keyword evidence="9 10" id="KW-0472">Membrane</keyword>
<accession>A0A7W4VY09</accession>
<evidence type="ECO:0000256" key="3">
    <source>
        <dbReference type="ARBA" id="ARBA00022475"/>
    </source>
</evidence>
<evidence type="ECO:0000313" key="12">
    <source>
        <dbReference type="EMBL" id="MBB3043825.1"/>
    </source>
</evidence>
<feature type="transmembrane region" description="Helical" evidence="10">
    <location>
        <begin position="522"/>
        <end position="544"/>
    </location>
</feature>
<dbReference type="EMBL" id="JACHWR010000002">
    <property type="protein sequence ID" value="MBB3043825.1"/>
    <property type="molecule type" value="Genomic_DNA"/>
</dbReference>
<evidence type="ECO:0000256" key="10">
    <source>
        <dbReference type="SAM" id="Phobius"/>
    </source>
</evidence>
<keyword evidence="7 12" id="KW-0067">ATP-binding</keyword>
<dbReference type="PROSITE" id="PS50893">
    <property type="entry name" value="ABC_TRANSPORTER_2"/>
    <property type="match status" value="2"/>
</dbReference>
<dbReference type="PANTHER" id="PTHR43790:SF9">
    <property type="entry name" value="GALACTOFURANOSE TRANSPORTER ATP-BINDING PROTEIN YTFR"/>
    <property type="match status" value="1"/>
</dbReference>
<dbReference type="Pfam" id="PF02653">
    <property type="entry name" value="BPD_transp_2"/>
    <property type="match status" value="1"/>
</dbReference>
<feature type="transmembrane region" description="Helical" evidence="10">
    <location>
        <begin position="674"/>
        <end position="695"/>
    </location>
</feature>
<dbReference type="GO" id="GO:0022857">
    <property type="term" value="F:transmembrane transporter activity"/>
    <property type="evidence" value="ECO:0007669"/>
    <property type="project" value="InterPro"/>
</dbReference>
<dbReference type="GO" id="GO:0005886">
    <property type="term" value="C:plasma membrane"/>
    <property type="evidence" value="ECO:0007669"/>
    <property type="project" value="UniProtKB-SubCell"/>
</dbReference>
<feature type="domain" description="ABC transporter" evidence="11">
    <location>
        <begin position="257"/>
        <end position="498"/>
    </location>
</feature>
<gene>
    <name evidence="12" type="ORF">FHU40_003643</name>
</gene>
<reference evidence="12 13" key="1">
    <citation type="submission" date="2020-08" db="EMBL/GenBank/DDBJ databases">
        <title>Sequencing the genomes of 1000 actinobacteria strains.</title>
        <authorList>
            <person name="Klenk H.-P."/>
        </authorList>
    </citation>
    <scope>NUCLEOTIDE SEQUENCE [LARGE SCALE GENOMIC DNA]</scope>
    <source>
        <strain evidence="12 13">DSM 105498</strain>
    </source>
</reference>
<evidence type="ECO:0000313" key="13">
    <source>
        <dbReference type="Proteomes" id="UP000589626"/>
    </source>
</evidence>
<dbReference type="CDD" id="cd03216">
    <property type="entry name" value="ABC_Carb_Monos_I"/>
    <property type="match status" value="1"/>
</dbReference>
<keyword evidence="2" id="KW-0813">Transport</keyword>
<dbReference type="RefSeq" id="WP_183593594.1">
    <property type="nucleotide sequence ID" value="NZ_JACHWR010000002.1"/>
</dbReference>
<sequence length="837" mass="87430">MSSSGPLEPVLSLRGITKTYPGVRALNNASLDVYPGEVLGLVGGNGAGKSTLIGVTCGAVPPDSGSVELAGQDLVGSGSSRTRELGLSVVHQHPALMPHLTVVENMLLGVPAHERPSFSDARAWADRQLREWGYQIDVAARVHDVPVAQRHAVEIARALVGNPKVVMFDEPTEAFTRQEVATFFEQIRRLTARGVGVLYISHRLPEVFEICDRIISMRDGVLGTAAPTSSLSEADVIGQIVGRSVGAIYPDKRPTAAESRTLLDVCDLQTASGARGSFTLRAGEIVGLAGVEGNGQREFLRGLAGHDVVSGRVLVDGEAVSVATPSRAAGSGIALVPQDRVIEGLAMQMSVRENLTLGSLPSVSRAGFISNREESRAVAGSIASLAIKTPHSEATISQLSGGNQQKVLIGRTLLADPRVVLFDEPTQGVDVGVRADIYRLLREEADAGKAVVVLSSNSSELVGLCDTVLVFSRGQITRSLAEDGVHETDIAEAAHRADLLTTEVDHDPAATTRSRSGRLTGFLAGDYGPSGLLAVAIVVLGAVAANQNSLFLSTFSIRNILLLMAPLLFLAAAQQVVMLTGGIDISVGPLAGLLVVIASFYLVDGQNLSVWITGLLLMLATACAVGLTNGALVRFGMVLPIVATLVTNVGLQGFSLTLRPTPGGAIATRITDALTYSIGFMPVSVIVGVLFMIGLERWLRRSRAGMSIRAVGSSESAAHRIGIRLTPTHMLAYLLSSVFTLLGALCFMAQTGVGDATAGVSLTFASITAVVLGGASVFGGRGSFIGALLGAAFLQVLQNAAVFMGLSTAWQYALLGCLALTATALYARVRRTDAANL</sequence>
<dbReference type="Pfam" id="PF00005">
    <property type="entry name" value="ABC_tran"/>
    <property type="match status" value="2"/>
</dbReference>
<dbReference type="Proteomes" id="UP000589626">
    <property type="component" value="Unassembled WGS sequence"/>
</dbReference>
<evidence type="ECO:0000256" key="8">
    <source>
        <dbReference type="ARBA" id="ARBA00022989"/>
    </source>
</evidence>
<dbReference type="InterPro" id="IPR017871">
    <property type="entry name" value="ABC_transporter-like_CS"/>
</dbReference>
<evidence type="ECO:0000256" key="2">
    <source>
        <dbReference type="ARBA" id="ARBA00022448"/>
    </source>
</evidence>
<dbReference type="Gene3D" id="3.40.50.300">
    <property type="entry name" value="P-loop containing nucleotide triphosphate hydrolases"/>
    <property type="match status" value="2"/>
</dbReference>
<protein>
    <submittedName>
        <fullName evidence="12">Ribose transport system ATP-binding protein</fullName>
    </submittedName>
</protein>
<name>A0A7W4VY09_9ACTN</name>
<dbReference type="GO" id="GO:0005524">
    <property type="term" value="F:ATP binding"/>
    <property type="evidence" value="ECO:0007669"/>
    <property type="project" value="UniProtKB-KW"/>
</dbReference>
<dbReference type="InterPro" id="IPR001851">
    <property type="entry name" value="ABC_transp_permease"/>
</dbReference>
<feature type="transmembrane region" description="Helical" evidence="10">
    <location>
        <begin position="784"/>
        <end position="803"/>
    </location>
</feature>
<evidence type="ECO:0000256" key="6">
    <source>
        <dbReference type="ARBA" id="ARBA00022741"/>
    </source>
</evidence>
<dbReference type="CDD" id="cd03215">
    <property type="entry name" value="ABC_Carb_Monos_II"/>
    <property type="match status" value="1"/>
</dbReference>
<keyword evidence="3" id="KW-1003">Cell membrane</keyword>
<comment type="caution">
    <text evidence="12">The sequence shown here is derived from an EMBL/GenBank/DDBJ whole genome shotgun (WGS) entry which is preliminary data.</text>
</comment>
<keyword evidence="6" id="KW-0547">Nucleotide-binding</keyword>
<dbReference type="InterPro" id="IPR027417">
    <property type="entry name" value="P-loop_NTPase"/>
</dbReference>
<proteinExistence type="predicted"/>
<evidence type="ECO:0000256" key="9">
    <source>
        <dbReference type="ARBA" id="ARBA00023136"/>
    </source>
</evidence>
<feature type="transmembrane region" description="Helical" evidence="10">
    <location>
        <begin position="583"/>
        <end position="602"/>
    </location>
</feature>
<evidence type="ECO:0000256" key="5">
    <source>
        <dbReference type="ARBA" id="ARBA00022737"/>
    </source>
</evidence>
<comment type="subcellular location">
    <subcellularLocation>
        <location evidence="1">Cell membrane</location>
        <topology evidence="1">Multi-pass membrane protein</topology>
    </subcellularLocation>
</comment>
<evidence type="ECO:0000256" key="7">
    <source>
        <dbReference type="ARBA" id="ARBA00022840"/>
    </source>
</evidence>
<dbReference type="PANTHER" id="PTHR43790">
    <property type="entry name" value="CARBOHYDRATE TRANSPORT ATP-BINDING PROTEIN MG119-RELATED"/>
    <property type="match status" value="1"/>
</dbReference>
<dbReference type="CDD" id="cd06579">
    <property type="entry name" value="TM_PBP1_transp_AraH_like"/>
    <property type="match status" value="1"/>
</dbReference>
<keyword evidence="5" id="KW-0677">Repeat</keyword>
<dbReference type="SUPFAM" id="SSF52540">
    <property type="entry name" value="P-loop containing nucleoside triphosphate hydrolases"/>
    <property type="match status" value="2"/>
</dbReference>
<feature type="transmembrane region" description="Helical" evidence="10">
    <location>
        <begin position="550"/>
        <end position="571"/>
    </location>
</feature>
<keyword evidence="13" id="KW-1185">Reference proteome</keyword>
<feature type="transmembrane region" description="Helical" evidence="10">
    <location>
        <begin position="756"/>
        <end position="777"/>
    </location>
</feature>